<accession>A0A841KQN3</accession>
<dbReference type="Pfam" id="PF03102">
    <property type="entry name" value="NeuB"/>
    <property type="match status" value="1"/>
</dbReference>
<proteinExistence type="predicted"/>
<dbReference type="InterPro" id="IPR013785">
    <property type="entry name" value="Aldolase_TIM"/>
</dbReference>
<keyword evidence="2" id="KW-0808">Transferase</keyword>
<name>A0A841KQN3_9FIRM</name>
<keyword evidence="3" id="KW-1185">Reference proteome</keyword>
<dbReference type="Pfam" id="PF02348">
    <property type="entry name" value="CTP_transf_3"/>
    <property type="match status" value="1"/>
</dbReference>
<gene>
    <name evidence="2" type="ORF">HNQ80_001822</name>
</gene>
<dbReference type="InterPro" id="IPR003329">
    <property type="entry name" value="Cytidylyl_trans"/>
</dbReference>
<dbReference type="PANTHER" id="PTHR42866">
    <property type="entry name" value="3-DEOXY-MANNO-OCTULOSONATE CYTIDYLYLTRANSFERASE"/>
    <property type="match status" value="1"/>
</dbReference>
<reference evidence="2 3" key="1">
    <citation type="submission" date="2020-08" db="EMBL/GenBank/DDBJ databases">
        <title>Genomic Encyclopedia of Type Strains, Phase IV (KMG-IV): sequencing the most valuable type-strain genomes for metagenomic binning, comparative biology and taxonomic classification.</title>
        <authorList>
            <person name="Goeker M."/>
        </authorList>
    </citation>
    <scope>NUCLEOTIDE SEQUENCE [LARGE SCALE GENOMIC DNA]</scope>
    <source>
        <strain evidence="2 3">DSM 103526</strain>
    </source>
</reference>
<dbReference type="GO" id="GO:0016779">
    <property type="term" value="F:nucleotidyltransferase activity"/>
    <property type="evidence" value="ECO:0007669"/>
    <property type="project" value="UniProtKB-KW"/>
</dbReference>
<dbReference type="PANTHER" id="PTHR42866:SF1">
    <property type="entry name" value="SPORE COAT POLYSACCHARIDE BIOSYNTHESIS PROTEIN SPSF"/>
    <property type="match status" value="1"/>
</dbReference>
<feature type="domain" description="PseI/NeuA/B-like" evidence="1">
    <location>
        <begin position="51"/>
        <end position="246"/>
    </location>
</feature>
<dbReference type="InterPro" id="IPR013132">
    <property type="entry name" value="PseI/NeuA/B-like_N"/>
</dbReference>
<comment type="caution">
    <text evidence="2">The sequence shown here is derived from an EMBL/GenBank/DDBJ whole genome shotgun (WGS) entry which is preliminary data.</text>
</comment>
<dbReference type="GO" id="GO:0016051">
    <property type="term" value="P:carbohydrate biosynthetic process"/>
    <property type="evidence" value="ECO:0007669"/>
    <property type="project" value="InterPro"/>
</dbReference>
<evidence type="ECO:0000313" key="2">
    <source>
        <dbReference type="EMBL" id="MBB6215733.1"/>
    </source>
</evidence>
<evidence type="ECO:0000313" key="3">
    <source>
        <dbReference type="Proteomes" id="UP000579281"/>
    </source>
</evidence>
<sequence length="589" mass="68470">MIYNIIEIANTHGGSIDYLRGLIKEFEDFTEGYGMKFQPFKYDEIATPDYEWFEVYKKLYISKGDWAELIDYVSITKDVWIDVFDGYGIEIIRHNLNKIKGIKLQASILMNRNLLQSLSNLNMTEKKLIINISGYELSEIKERLSYINKLIKPQEILLEVGFQSYPTELMDAGVSKLKEIKAHFDNRIVFADHVDGSSEHAIWLPVIAAMLGVDVIEKHVMHSNLETEYDRFSSVKVDDYRKYIELQKKYISLLDQSFINDREKVYLEKSIQLPILKANKNKGSTVSLEDLSYKRTGKNGLNTKQLEELLMDFHILTTDKRAGEPLYVEDFKKATIATVIACRLKSTRLPKKALLPIGNLSSIELCLKNALKFRNVNHTILATSSMEEDRDLERYCYREDVIFHKGDPDDVIQRYLDIVRMLKVDVIIRATGDCPYLSNDICQFLLKAHFVSGADYTCGVGEAVGTSVEIINAAALERVKSYFPRADYSEYMTWYFQNNPEYFKVNKVKLPEKWCRDYRLTLDYEEDLSLFNTIEKYFSQNNLEYTLEALFKFLDQNPEVAGINKHLRLRYKSDPELIRLLDEVTKIRS</sequence>
<dbReference type="RefSeq" id="WP_184310282.1">
    <property type="nucleotide sequence ID" value="NZ_JACHEN010000009.1"/>
</dbReference>
<evidence type="ECO:0000259" key="1">
    <source>
        <dbReference type="Pfam" id="PF03102"/>
    </source>
</evidence>
<dbReference type="Proteomes" id="UP000579281">
    <property type="component" value="Unassembled WGS sequence"/>
</dbReference>
<dbReference type="EMBL" id="JACHEN010000009">
    <property type="protein sequence ID" value="MBB6215733.1"/>
    <property type="molecule type" value="Genomic_DNA"/>
</dbReference>
<dbReference type="Gene3D" id="3.20.20.70">
    <property type="entry name" value="Aldolase class I"/>
    <property type="match status" value="1"/>
</dbReference>
<keyword evidence="2" id="KW-0548">Nucleotidyltransferase</keyword>
<protein>
    <submittedName>
        <fullName evidence="2">Spore coat polysaccharide biosynthesis protein SpsF (Cytidylyltransferase family)/sialic acid synthase SpsE</fullName>
    </submittedName>
</protein>
<dbReference type="Gene3D" id="3.90.550.10">
    <property type="entry name" value="Spore Coat Polysaccharide Biosynthesis Protein SpsA, Chain A"/>
    <property type="match status" value="1"/>
</dbReference>
<dbReference type="GO" id="GO:0005829">
    <property type="term" value="C:cytosol"/>
    <property type="evidence" value="ECO:0007669"/>
    <property type="project" value="TreeGrafter"/>
</dbReference>
<dbReference type="AlphaFoldDB" id="A0A841KQN3"/>
<dbReference type="InterPro" id="IPR029044">
    <property type="entry name" value="Nucleotide-diphossugar_trans"/>
</dbReference>
<organism evidence="2 3">
    <name type="scientific">Anaerosolibacter carboniphilus</name>
    <dbReference type="NCBI Taxonomy" id="1417629"/>
    <lineage>
        <taxon>Bacteria</taxon>
        <taxon>Bacillati</taxon>
        <taxon>Bacillota</taxon>
        <taxon>Clostridia</taxon>
        <taxon>Peptostreptococcales</taxon>
        <taxon>Thermotaleaceae</taxon>
        <taxon>Anaerosolibacter</taxon>
    </lineage>
</organism>
<dbReference type="SUPFAM" id="SSF53448">
    <property type="entry name" value="Nucleotide-diphospho-sugar transferases"/>
    <property type="match status" value="1"/>
</dbReference>
<dbReference type="SUPFAM" id="SSF51569">
    <property type="entry name" value="Aldolase"/>
    <property type="match status" value="1"/>
</dbReference>